<dbReference type="InterPro" id="IPR038765">
    <property type="entry name" value="Papain-like_cys_pep_sf"/>
</dbReference>
<reference evidence="2" key="1">
    <citation type="submission" date="2022-08" db="UniProtKB">
        <authorList>
            <consortium name="EnsemblMetazoa"/>
        </authorList>
    </citation>
    <scope>IDENTIFICATION</scope>
    <source>
        <strain evidence="2">05x7-T-G4-1.051#20</strain>
    </source>
</reference>
<organism evidence="2 3">
    <name type="scientific">Magallana gigas</name>
    <name type="common">Pacific oyster</name>
    <name type="synonym">Crassostrea gigas</name>
    <dbReference type="NCBI Taxonomy" id="29159"/>
    <lineage>
        <taxon>Eukaryota</taxon>
        <taxon>Metazoa</taxon>
        <taxon>Spiralia</taxon>
        <taxon>Lophotrochozoa</taxon>
        <taxon>Mollusca</taxon>
        <taxon>Bivalvia</taxon>
        <taxon>Autobranchia</taxon>
        <taxon>Pteriomorphia</taxon>
        <taxon>Ostreida</taxon>
        <taxon>Ostreoidea</taxon>
        <taxon>Ostreidae</taxon>
        <taxon>Magallana</taxon>
    </lineage>
</organism>
<dbReference type="GO" id="GO:0016579">
    <property type="term" value="P:protein deubiquitination"/>
    <property type="evidence" value="ECO:0007669"/>
    <property type="project" value="TreeGrafter"/>
</dbReference>
<sequence>MGRQNQLAKFIKEKECGDDIKGDGNCYYRCLAKILNGSQQWHERIRHEIIQYMSDDELMPKEEKIHRYYRKFMSKNDGYDDYLTLHSKIGEWAEVPIIQASADKYCLHIFVLFYTNHKDVIRMVAKPVQAERKKYKSIFLNLENNHYTIITKDLKVSPEEHWFDLLGLPADGPEQYEYSSLALDYNKCFTKRRKFEQMYYLKNIVDDHDSWDLSDCKNIIFIDTEEATDIIRDENSFLRCLSYLLNGDEDKHDQIRMEIIRFMANDKLLTKADKLKRYGKLMDENDDYNSYLELHSQNDELAEDPIIQASADRFGLDIFVSFYQNSNCIQRMRARPLQPRREDNSKIFLKFENYFSFAKDQCVLPGEDWFDLFFPLANGTEKFDEHDSWDLSDCMNIIFIDTEEATGFKNLKEKKKITKELKKRWNFKVDEEPTGDANYIANLIADENLPGKNGSA</sequence>
<dbReference type="Pfam" id="PF02338">
    <property type="entry name" value="OTU"/>
    <property type="match status" value="1"/>
</dbReference>
<evidence type="ECO:0000313" key="3">
    <source>
        <dbReference type="Proteomes" id="UP000005408"/>
    </source>
</evidence>
<dbReference type="SUPFAM" id="SSF54001">
    <property type="entry name" value="Cysteine proteinases"/>
    <property type="match status" value="1"/>
</dbReference>
<dbReference type="InterPro" id="IPR050704">
    <property type="entry name" value="Peptidase_C85-like"/>
</dbReference>
<dbReference type="Gene3D" id="3.90.70.80">
    <property type="match status" value="2"/>
</dbReference>
<dbReference type="EnsemblMetazoa" id="G34544.7">
    <property type="protein sequence ID" value="G34544.7:cds"/>
    <property type="gene ID" value="G34544"/>
</dbReference>
<proteinExistence type="predicted"/>
<dbReference type="CDD" id="cd22744">
    <property type="entry name" value="OTU"/>
    <property type="match status" value="1"/>
</dbReference>
<dbReference type="Proteomes" id="UP000005408">
    <property type="component" value="Unassembled WGS sequence"/>
</dbReference>
<dbReference type="GO" id="GO:0004843">
    <property type="term" value="F:cysteine-type deubiquitinase activity"/>
    <property type="evidence" value="ECO:0007669"/>
    <property type="project" value="TreeGrafter"/>
</dbReference>
<evidence type="ECO:0000313" key="2">
    <source>
        <dbReference type="EnsemblMetazoa" id="G34544.7:cds"/>
    </source>
</evidence>
<dbReference type="PANTHER" id="PTHR12419:SF11">
    <property type="entry name" value="OTU DOMAIN-CONTAINING PROTEIN DDB_G0284757"/>
    <property type="match status" value="1"/>
</dbReference>
<accession>A0A8W8MIX0</accession>
<dbReference type="AlphaFoldDB" id="A0A8W8MIX0"/>
<dbReference type="PROSITE" id="PS50802">
    <property type="entry name" value="OTU"/>
    <property type="match status" value="1"/>
</dbReference>
<name>A0A8W8MIX0_MAGGI</name>
<keyword evidence="3" id="KW-1185">Reference proteome</keyword>
<feature type="domain" description="OTU" evidence="1">
    <location>
        <begin position="15"/>
        <end position="153"/>
    </location>
</feature>
<dbReference type="InterPro" id="IPR003323">
    <property type="entry name" value="OTU_dom"/>
</dbReference>
<dbReference type="PANTHER" id="PTHR12419">
    <property type="entry name" value="OTU DOMAIN CONTAINING PROTEIN"/>
    <property type="match status" value="1"/>
</dbReference>
<evidence type="ECO:0000259" key="1">
    <source>
        <dbReference type="PROSITE" id="PS50802"/>
    </source>
</evidence>
<protein>
    <recommendedName>
        <fullName evidence="1">OTU domain-containing protein</fullName>
    </recommendedName>
</protein>